<evidence type="ECO:0000256" key="5">
    <source>
        <dbReference type="ARBA" id="ARBA00023027"/>
    </source>
</evidence>
<dbReference type="NCBIfam" id="NF000942">
    <property type="entry name" value="PRK00094.1-4"/>
    <property type="match status" value="1"/>
</dbReference>
<feature type="binding site" evidence="13">
    <location>
        <position position="257"/>
    </location>
    <ligand>
        <name>sn-glycerol 3-phosphate</name>
        <dbReference type="ChEBI" id="CHEBI:57597"/>
    </ligand>
</feature>
<keyword evidence="7 13" id="KW-0594">Phospholipid biosynthesis</keyword>
<feature type="binding site" evidence="13">
    <location>
        <position position="109"/>
    </location>
    <ligand>
        <name>NADPH</name>
        <dbReference type="ChEBI" id="CHEBI:57783"/>
    </ligand>
</feature>
<evidence type="ECO:0000256" key="14">
    <source>
        <dbReference type="PIRSR" id="PIRSR000114-1"/>
    </source>
</evidence>
<feature type="binding site" evidence="13">
    <location>
        <position position="15"/>
    </location>
    <ligand>
        <name>NADPH</name>
        <dbReference type="ChEBI" id="CHEBI:57783"/>
    </ligand>
</feature>
<feature type="binding site" evidence="16">
    <location>
        <position position="258"/>
    </location>
    <ligand>
        <name>NAD(+)</name>
        <dbReference type="ChEBI" id="CHEBI:57540"/>
    </ligand>
</feature>
<evidence type="ECO:0000259" key="19">
    <source>
        <dbReference type="Pfam" id="PF07479"/>
    </source>
</evidence>
<evidence type="ECO:0000256" key="4">
    <source>
        <dbReference type="ARBA" id="ARBA00023002"/>
    </source>
</evidence>
<feature type="binding site" evidence="13">
    <location>
        <position position="259"/>
    </location>
    <ligand>
        <name>sn-glycerol 3-phosphate</name>
        <dbReference type="ChEBI" id="CHEBI:57597"/>
    </ligand>
</feature>
<evidence type="ECO:0000256" key="6">
    <source>
        <dbReference type="ARBA" id="ARBA00023098"/>
    </source>
</evidence>
<feature type="binding site" evidence="16">
    <location>
        <position position="281"/>
    </location>
    <ligand>
        <name>NAD(+)</name>
        <dbReference type="ChEBI" id="CHEBI:57540"/>
    </ligand>
</feature>
<evidence type="ECO:0000256" key="13">
    <source>
        <dbReference type="HAMAP-Rule" id="MF_00394"/>
    </source>
</evidence>
<dbReference type="InterPro" id="IPR013328">
    <property type="entry name" value="6PGD_dom2"/>
</dbReference>
<keyword evidence="8 13" id="KW-1208">Phospholipid metabolism</keyword>
<comment type="catalytic activity">
    <reaction evidence="9">
        <text>sn-glycerol 3-phosphate + NADP(+) = dihydroxyacetone phosphate + NADPH + H(+)</text>
        <dbReference type="Rhea" id="RHEA:11096"/>
        <dbReference type="ChEBI" id="CHEBI:15378"/>
        <dbReference type="ChEBI" id="CHEBI:57597"/>
        <dbReference type="ChEBI" id="CHEBI:57642"/>
        <dbReference type="ChEBI" id="CHEBI:57783"/>
        <dbReference type="ChEBI" id="CHEBI:58349"/>
        <dbReference type="EC" id="1.1.1.94"/>
    </reaction>
    <physiologicalReaction direction="right-to-left" evidence="9">
        <dbReference type="Rhea" id="RHEA:11098"/>
    </physiologicalReaction>
</comment>
<evidence type="ECO:0000256" key="7">
    <source>
        <dbReference type="ARBA" id="ARBA00023209"/>
    </source>
</evidence>
<dbReference type="InterPro" id="IPR006109">
    <property type="entry name" value="G3P_DH_NAD-dep_C"/>
</dbReference>
<dbReference type="PANTHER" id="PTHR11728">
    <property type="entry name" value="GLYCEROL-3-PHOSPHATE DEHYDROGENASE"/>
    <property type="match status" value="1"/>
</dbReference>
<dbReference type="GO" id="GO:0005975">
    <property type="term" value="P:carbohydrate metabolic process"/>
    <property type="evidence" value="ECO:0007669"/>
    <property type="project" value="InterPro"/>
</dbReference>
<dbReference type="NCBIfam" id="NF000939">
    <property type="entry name" value="PRK00094.1-1"/>
    <property type="match status" value="1"/>
</dbReference>
<reference evidence="20 21" key="1">
    <citation type="journal article" date="2016" name="Int. J. Syst. Evol. Microbiol.">
        <title>Paraphotobacterium marinum gen. nov., sp. nov., a member of the family Vibrionaceae, isolated from surface seawater.</title>
        <authorList>
            <person name="Huang Z."/>
            <person name="Dong C."/>
            <person name="Shao Z."/>
        </authorList>
    </citation>
    <scope>NUCLEOTIDE SEQUENCE [LARGE SCALE GENOMIC DNA]</scope>
    <source>
        <strain evidence="20 21">NSCS20N07D</strain>
    </source>
</reference>
<dbReference type="RefSeq" id="WP_089072957.1">
    <property type="nucleotide sequence ID" value="NZ_CBCSAM010000009.1"/>
</dbReference>
<feature type="binding site" evidence="13">
    <location>
        <position position="284"/>
    </location>
    <ligand>
        <name>NADPH</name>
        <dbReference type="ChEBI" id="CHEBI:57783"/>
    </ligand>
</feature>
<dbReference type="GO" id="GO:0005829">
    <property type="term" value="C:cytosol"/>
    <property type="evidence" value="ECO:0007669"/>
    <property type="project" value="TreeGrafter"/>
</dbReference>
<dbReference type="InterPro" id="IPR006168">
    <property type="entry name" value="G3P_DH_NAD-dep"/>
</dbReference>
<feature type="binding site" evidence="13">
    <location>
        <position position="258"/>
    </location>
    <ligand>
        <name>sn-glycerol 3-phosphate</name>
        <dbReference type="ChEBI" id="CHEBI:57597"/>
    </ligand>
</feature>
<dbReference type="Pfam" id="PF07479">
    <property type="entry name" value="NAD_Gly3P_dh_C"/>
    <property type="match status" value="1"/>
</dbReference>
<dbReference type="GO" id="GO:0141153">
    <property type="term" value="F:glycerol-3-phosphate dehydrogenase (NADP+) activity"/>
    <property type="evidence" value="ECO:0007669"/>
    <property type="project" value="RHEA"/>
</dbReference>
<dbReference type="EC" id="1.1.1.94" evidence="10 13"/>
<comment type="subcellular location">
    <subcellularLocation>
        <location evidence="13">Cytoplasm</location>
    </subcellularLocation>
</comment>
<dbReference type="InterPro" id="IPR008927">
    <property type="entry name" value="6-PGluconate_DH-like_C_sf"/>
</dbReference>
<evidence type="ECO:0000313" key="20">
    <source>
        <dbReference type="EMBL" id="ASK78047.1"/>
    </source>
</evidence>
<organism evidence="20 21">
    <name type="scientific">Paraphotobacterium marinum</name>
    <dbReference type="NCBI Taxonomy" id="1755811"/>
    <lineage>
        <taxon>Bacteria</taxon>
        <taxon>Pseudomonadati</taxon>
        <taxon>Pseudomonadota</taxon>
        <taxon>Gammaproteobacteria</taxon>
        <taxon>Vibrionales</taxon>
        <taxon>Vibrionaceae</taxon>
        <taxon>Paraphotobacterium</taxon>
    </lineage>
</organism>
<keyword evidence="4 13" id="KW-0560">Oxidoreductase</keyword>
<evidence type="ECO:0000256" key="1">
    <source>
        <dbReference type="ARBA" id="ARBA00011009"/>
    </source>
</evidence>
<keyword evidence="6 13" id="KW-0443">Lipid metabolism</keyword>
<feature type="domain" description="Glycerol-3-phosphate dehydrogenase NAD-dependent N-terminal" evidence="18">
    <location>
        <begin position="8"/>
        <end position="161"/>
    </location>
</feature>
<dbReference type="Proteomes" id="UP000242175">
    <property type="component" value="Chromosome large"/>
</dbReference>
<dbReference type="PANTHER" id="PTHR11728:SF1">
    <property type="entry name" value="GLYCEROL-3-PHOSPHATE DEHYDROGENASE [NAD(+)] 2, CHLOROPLASTIC"/>
    <property type="match status" value="1"/>
</dbReference>
<dbReference type="OrthoDB" id="9812273at2"/>
<evidence type="ECO:0000256" key="11">
    <source>
        <dbReference type="ARBA" id="ARBA00069372"/>
    </source>
</evidence>
<feature type="binding site" evidence="13">
    <location>
        <position position="52"/>
    </location>
    <ligand>
        <name>NADPH</name>
        <dbReference type="ChEBI" id="CHEBI:57783"/>
    </ligand>
</feature>
<feature type="binding site" evidence="13">
    <location>
        <position position="258"/>
    </location>
    <ligand>
        <name>NADPH</name>
        <dbReference type="ChEBI" id="CHEBI:57783"/>
    </ligand>
</feature>
<evidence type="ECO:0000256" key="2">
    <source>
        <dbReference type="ARBA" id="ARBA00022516"/>
    </source>
</evidence>
<dbReference type="Gene3D" id="3.40.50.720">
    <property type="entry name" value="NAD(P)-binding Rossmann-like Domain"/>
    <property type="match status" value="1"/>
</dbReference>
<evidence type="ECO:0000256" key="17">
    <source>
        <dbReference type="RuleBase" id="RU000437"/>
    </source>
</evidence>
<proteinExistence type="inferred from homology"/>
<feature type="binding site" evidence="13">
    <location>
        <position position="247"/>
    </location>
    <ligand>
        <name>sn-glycerol 3-phosphate</name>
        <dbReference type="ChEBI" id="CHEBI:57597"/>
    </ligand>
</feature>
<dbReference type="SUPFAM" id="SSF48179">
    <property type="entry name" value="6-phosphogluconate dehydrogenase C-terminal domain-like"/>
    <property type="match status" value="1"/>
</dbReference>
<dbReference type="NCBIfam" id="NF000940">
    <property type="entry name" value="PRK00094.1-2"/>
    <property type="match status" value="1"/>
</dbReference>
<keyword evidence="13" id="KW-0547">Nucleotide-binding</keyword>
<evidence type="ECO:0000256" key="3">
    <source>
        <dbReference type="ARBA" id="ARBA00022857"/>
    </source>
</evidence>
<feature type="binding site" evidence="13">
    <location>
        <position position="14"/>
    </location>
    <ligand>
        <name>NADPH</name>
        <dbReference type="ChEBI" id="CHEBI:57783"/>
    </ligand>
</feature>
<evidence type="ECO:0000259" key="18">
    <source>
        <dbReference type="Pfam" id="PF01210"/>
    </source>
</evidence>
<dbReference type="HAMAP" id="MF_00394">
    <property type="entry name" value="NAD_Glyc3P_dehydrog"/>
    <property type="match status" value="1"/>
</dbReference>
<dbReference type="AlphaFoldDB" id="A0A220VCH0"/>
<keyword evidence="5 13" id="KW-0520">NAD</keyword>
<gene>
    <name evidence="13" type="primary">gpsA</name>
    <name evidence="20" type="ORF">CF386_02785</name>
</gene>
<feature type="binding site" evidence="13">
    <location>
        <position position="138"/>
    </location>
    <ligand>
        <name>sn-glycerol 3-phosphate</name>
        <dbReference type="ChEBI" id="CHEBI:57597"/>
    </ligand>
</feature>
<accession>A0A220VCH0</accession>
<comment type="function">
    <text evidence="13">Catalyzes the reduction of the glycolytic intermediate dihydroxyacetone phosphate (DHAP) to sn-glycerol 3-phosphate (G3P), the key precursor for phospholipid synthesis.</text>
</comment>
<dbReference type="UniPathway" id="UPA00940"/>
<dbReference type="GO" id="GO:0051287">
    <property type="term" value="F:NAD binding"/>
    <property type="evidence" value="ECO:0007669"/>
    <property type="project" value="InterPro"/>
</dbReference>
<sequence length="336" mass="36776">MSSKYDFSIIGAGSFGTSFAISLSRQGKRVLLFGRSKEGIDSLSLDRENKKYLPNISFPSSLDLTSDLKYAISCSYTLLIFVPTLSFRTVLNDIKPFLSEKHKICWATKGLDPVTGNLLKDTAEEILGSNIPLAFLSGPNFAREIAEGLPTVSTVVSDNEDFLHDLQTKINCSQSLRVYTNNDFTGVQLGSVVKNVIAIAAGISDGMGFGANARVALITRGLAEMVRLAEKLGAHEKTIYGMSGLGDLVLTCTDNKSRNRRFGLYIGQGQSLDDAKKNTGKVVEGFVNAKQLRNLAKKVNVEMPIVEQVYNILYNKQNVKEAIEILMSRSLKSENL</sequence>
<dbReference type="GO" id="GO:0046168">
    <property type="term" value="P:glycerol-3-phosphate catabolic process"/>
    <property type="evidence" value="ECO:0007669"/>
    <property type="project" value="InterPro"/>
</dbReference>
<comment type="pathway">
    <text evidence="13">Membrane lipid metabolism; glycerophospholipid metabolism.</text>
</comment>
<dbReference type="PRINTS" id="PR00077">
    <property type="entry name" value="GPDHDRGNASE"/>
</dbReference>
<dbReference type="EMBL" id="CP022355">
    <property type="protein sequence ID" value="ASK78047.1"/>
    <property type="molecule type" value="Genomic_DNA"/>
</dbReference>
<feature type="binding site" evidence="13">
    <location>
        <position position="282"/>
    </location>
    <ligand>
        <name>NADPH</name>
        <dbReference type="ChEBI" id="CHEBI:57783"/>
    </ligand>
</feature>
<feature type="active site" description="Proton acceptor" evidence="13 14">
    <location>
        <position position="194"/>
    </location>
</feature>
<feature type="binding site" evidence="13">
    <location>
        <position position="194"/>
    </location>
    <ligand>
        <name>sn-glycerol 3-phosphate</name>
        <dbReference type="ChEBI" id="CHEBI:57597"/>
    </ligand>
</feature>
<comment type="catalytic activity">
    <reaction evidence="13">
        <text>sn-glycerol 3-phosphate + NAD(+) = dihydroxyacetone phosphate + NADH + H(+)</text>
        <dbReference type="Rhea" id="RHEA:11092"/>
        <dbReference type="ChEBI" id="CHEBI:15378"/>
        <dbReference type="ChEBI" id="CHEBI:57540"/>
        <dbReference type="ChEBI" id="CHEBI:57597"/>
        <dbReference type="ChEBI" id="CHEBI:57642"/>
        <dbReference type="ChEBI" id="CHEBI:57945"/>
        <dbReference type="EC" id="1.1.1.94"/>
    </reaction>
</comment>
<dbReference type="KEGG" id="pmai:CF386_02785"/>
<evidence type="ECO:0000256" key="16">
    <source>
        <dbReference type="PIRSR" id="PIRSR000114-3"/>
    </source>
</evidence>
<dbReference type="SUPFAM" id="SSF51735">
    <property type="entry name" value="NAD(P)-binding Rossmann-fold domains"/>
    <property type="match status" value="1"/>
</dbReference>
<feature type="binding site" evidence="16">
    <location>
        <begin position="11"/>
        <end position="16"/>
    </location>
    <ligand>
        <name>NAD(+)</name>
        <dbReference type="ChEBI" id="CHEBI:57540"/>
    </ligand>
</feature>
<feature type="binding site" evidence="15">
    <location>
        <begin position="258"/>
        <end position="259"/>
    </location>
    <ligand>
        <name>substrate</name>
    </ligand>
</feature>
<dbReference type="Gene3D" id="1.10.1040.10">
    <property type="entry name" value="N-(1-d-carboxylethyl)-l-norvaline Dehydrogenase, domain 2"/>
    <property type="match status" value="1"/>
</dbReference>
<evidence type="ECO:0000256" key="12">
    <source>
        <dbReference type="ARBA" id="ARBA00080511"/>
    </source>
</evidence>
<feature type="binding site" evidence="13">
    <location>
        <position position="109"/>
    </location>
    <ligand>
        <name>sn-glycerol 3-phosphate</name>
        <dbReference type="ChEBI" id="CHEBI:57597"/>
    </ligand>
</feature>
<dbReference type="PROSITE" id="PS00957">
    <property type="entry name" value="NAD_G3PDH"/>
    <property type="match status" value="1"/>
</dbReference>
<evidence type="ECO:0000256" key="10">
    <source>
        <dbReference type="ARBA" id="ARBA00066687"/>
    </source>
</evidence>
<dbReference type="Pfam" id="PF01210">
    <property type="entry name" value="NAD_Gly3P_dh_N"/>
    <property type="match status" value="1"/>
</dbReference>
<dbReference type="PIRSF" id="PIRSF000114">
    <property type="entry name" value="Glycerol-3-P_dh"/>
    <property type="match status" value="1"/>
</dbReference>
<feature type="domain" description="Glycerol-3-phosphate dehydrogenase NAD-dependent C-terminal" evidence="19">
    <location>
        <begin position="183"/>
        <end position="324"/>
    </location>
</feature>
<feature type="binding site" evidence="15">
    <location>
        <position position="109"/>
    </location>
    <ligand>
        <name>substrate</name>
    </ligand>
</feature>
<feature type="binding site" evidence="13">
    <location>
        <position position="35"/>
    </location>
    <ligand>
        <name>NADPH</name>
        <dbReference type="ChEBI" id="CHEBI:57783"/>
    </ligand>
</feature>
<evidence type="ECO:0000313" key="21">
    <source>
        <dbReference type="Proteomes" id="UP000242175"/>
    </source>
</evidence>
<dbReference type="InterPro" id="IPR011128">
    <property type="entry name" value="G3P_DH_NAD-dep_N"/>
</dbReference>
<comment type="similarity">
    <text evidence="1 13 17">Belongs to the NAD-dependent glycerol-3-phosphate dehydrogenase family.</text>
</comment>
<dbReference type="GO" id="GO:0046167">
    <property type="term" value="P:glycerol-3-phosphate biosynthetic process"/>
    <property type="evidence" value="ECO:0007669"/>
    <property type="project" value="UniProtKB-UniRule"/>
</dbReference>
<keyword evidence="2 13" id="KW-0444">Lipid biosynthesis</keyword>
<dbReference type="FunFam" id="1.10.1040.10:FF:000001">
    <property type="entry name" value="Glycerol-3-phosphate dehydrogenase [NAD(P)+]"/>
    <property type="match status" value="1"/>
</dbReference>
<dbReference type="GO" id="GO:0141152">
    <property type="term" value="F:glycerol-3-phosphate dehydrogenase (NAD+) activity"/>
    <property type="evidence" value="ECO:0007669"/>
    <property type="project" value="RHEA"/>
</dbReference>
<dbReference type="FunFam" id="3.40.50.720:FF:000019">
    <property type="entry name" value="Glycerol-3-phosphate dehydrogenase [NAD(P)+]"/>
    <property type="match status" value="1"/>
</dbReference>
<name>A0A220VCH0_9GAMM</name>
<comment type="caution">
    <text evidence="13">Lacks conserved residue(s) required for the propagation of feature annotation.</text>
</comment>
<dbReference type="GO" id="GO:0046474">
    <property type="term" value="P:glycerophospholipid biosynthetic process"/>
    <property type="evidence" value="ECO:0007669"/>
    <property type="project" value="TreeGrafter"/>
</dbReference>
<keyword evidence="13" id="KW-0963">Cytoplasm</keyword>
<dbReference type="InterPro" id="IPR036291">
    <property type="entry name" value="NAD(P)-bd_dom_sf"/>
</dbReference>
<feature type="binding site" evidence="16">
    <location>
        <position position="142"/>
    </location>
    <ligand>
        <name>NAD(+)</name>
        <dbReference type="ChEBI" id="CHEBI:57540"/>
    </ligand>
</feature>
<feature type="binding site" evidence="13">
    <location>
        <position position="142"/>
    </location>
    <ligand>
        <name>NADPH</name>
        <dbReference type="ChEBI" id="CHEBI:57783"/>
    </ligand>
</feature>
<evidence type="ECO:0000256" key="9">
    <source>
        <dbReference type="ARBA" id="ARBA00052716"/>
    </source>
</evidence>
<keyword evidence="21" id="KW-1185">Reference proteome</keyword>
<keyword evidence="3 13" id="KW-0521">NADP</keyword>
<evidence type="ECO:0000256" key="15">
    <source>
        <dbReference type="PIRSR" id="PIRSR000114-2"/>
    </source>
</evidence>
<protein>
    <recommendedName>
        <fullName evidence="11 13">Glycerol-3-phosphate dehydrogenase [NAD(P)+]</fullName>
        <ecNumber evidence="10 13">1.1.1.94</ecNumber>
    </recommendedName>
    <alternativeName>
        <fullName evidence="13">NAD(P)(+)-dependent glycerol-3-phosphate dehydrogenase</fullName>
    </alternativeName>
    <alternativeName>
        <fullName evidence="12 13">NAD(P)H-dependent dihydroxyacetone-phosphate reductase</fullName>
    </alternativeName>
</protein>
<evidence type="ECO:0000256" key="8">
    <source>
        <dbReference type="ARBA" id="ARBA00023264"/>
    </source>
</evidence>